<dbReference type="Pfam" id="PF13552">
    <property type="entry name" value="DUF4127"/>
    <property type="match status" value="2"/>
</dbReference>
<sequence>MVIVLLPLDERPCNHAYPGMLGAVGGVEVRVPPASLMGHKKQPADVDALAEWLKEAAETADGLVVAAETLALGGLIPSRVVSTPTEQALARLRVLEEVRRRRPGLPIFVQGVIMRTPAYDSDDEEPPYWAVYGRRLFLYSVVLDALERGEAAWERVRGGARTVSSPAFETELAGVPFEGLEARRAALEAEIPQEVREEWRWRRQRNHRVNQELVRLVADGVVDFLALTQDDSFPLGIHMQEQRRLAALVAETGAYRRVLIYPGADEVGLVLLARQVLRAAGLRPRVGLRFSSTEGPRVVPRYEDRPLLETIKAHLTALGGIWEQDFGRADMALFVNSPEGPQQEAAHQDSAGGAGAGSGRTLPEFLEALTDALHSDPSRMVALADVAYANGADRALVEMLPAYVWPPDLAAYAGWNTAGNTLGSTLAHATMRWVARRRLEGAAAEEAERAHLRYLALRLIEDWAYQAVVRQEMARGPVAEAGVSPYALGPHREALATQARARLEAVWHAWRARWQPELAVREASGGRDVGVRITGVDFPWDRIFEVQLSVEVE</sequence>
<reference evidence="2" key="1">
    <citation type="submission" date="2023-12" db="EMBL/GenBank/DDBJ databases">
        <title>Novel isolates from deep terrestrial aquifers shed light on the physiology and ecology of the class Limnochordia.</title>
        <authorList>
            <person name="Karnachuk O.V."/>
            <person name="Lukina A.P."/>
            <person name="Avakyan M.R."/>
            <person name="Kadnikov V."/>
            <person name="Begmatov S."/>
            <person name="Beletsky A.V."/>
            <person name="Mardanov A.V."/>
            <person name="Ravin N.V."/>
        </authorList>
    </citation>
    <scope>NUCLEOTIDE SEQUENCE [LARGE SCALE GENOMIC DNA]</scope>
    <source>
        <strain evidence="2">LN</strain>
    </source>
</reference>
<dbReference type="Proteomes" id="UP001333102">
    <property type="component" value="Chromosome"/>
</dbReference>
<dbReference type="InterPro" id="IPR025394">
    <property type="entry name" value="DUF4127"/>
</dbReference>
<protein>
    <submittedName>
        <fullName evidence="1">DUF4127 family protein</fullName>
    </submittedName>
</protein>
<gene>
    <name evidence="1" type="ORF">VLY81_10520</name>
</gene>
<keyword evidence="2" id="KW-1185">Reference proteome</keyword>
<evidence type="ECO:0000313" key="1">
    <source>
        <dbReference type="EMBL" id="WRP13863.1"/>
    </source>
</evidence>
<name>A0ABZ1BMS8_9FIRM</name>
<organism evidence="1 2">
    <name type="scientific">Geochorda subterranea</name>
    <dbReference type="NCBI Taxonomy" id="3109564"/>
    <lineage>
        <taxon>Bacteria</taxon>
        <taxon>Bacillati</taxon>
        <taxon>Bacillota</taxon>
        <taxon>Limnochordia</taxon>
        <taxon>Limnochordales</taxon>
        <taxon>Geochordaceae</taxon>
        <taxon>Geochorda</taxon>
    </lineage>
</organism>
<proteinExistence type="predicted"/>
<accession>A0ABZ1BMS8</accession>
<evidence type="ECO:0000313" key="2">
    <source>
        <dbReference type="Proteomes" id="UP001333102"/>
    </source>
</evidence>
<dbReference type="RefSeq" id="WP_324668122.1">
    <property type="nucleotide sequence ID" value="NZ_CP141614.1"/>
</dbReference>
<dbReference type="EMBL" id="CP141614">
    <property type="protein sequence ID" value="WRP13863.1"/>
    <property type="molecule type" value="Genomic_DNA"/>
</dbReference>